<evidence type="ECO:0000313" key="4">
    <source>
        <dbReference type="EMBL" id="ETP51201.1"/>
    </source>
</evidence>
<evidence type="ECO:0000256" key="2">
    <source>
        <dbReference type="ARBA" id="ARBA00022723"/>
    </source>
</evidence>
<dbReference type="Pfam" id="PF13359">
    <property type="entry name" value="DDE_Tnp_4"/>
    <property type="match status" value="1"/>
</dbReference>
<gene>
    <name evidence="4" type="ORF">F442_03629</name>
</gene>
<dbReference type="Proteomes" id="UP000018948">
    <property type="component" value="Unassembled WGS sequence"/>
</dbReference>
<dbReference type="InterPro" id="IPR027806">
    <property type="entry name" value="HARBI1_dom"/>
</dbReference>
<comment type="cofactor">
    <cofactor evidence="1">
        <name>a divalent metal cation</name>
        <dbReference type="ChEBI" id="CHEBI:60240"/>
    </cofactor>
</comment>
<dbReference type="PANTHER" id="PTHR34615:SF1">
    <property type="entry name" value="PX DOMAIN-CONTAINING PROTEIN"/>
    <property type="match status" value="1"/>
</dbReference>
<sequence length="392" mass="44162">MAASSEAVSEWDDARGHLIRQLTAGLRRYQKNAYLMRVWSEASQTNQVVLAATIAQYFYAELPPQHHFRVPFNFNALSSADCVSKFRFGKAQIESLVSLFALDAIRTRERTAANGVEGLCIVLYKLAIPLRWKDLESFFGRTESGLSNLFLHVLDHLESKFADLLYFNHEYAANHVQTYADAVFDAGGSMQNVWAFVDGTVRGICRPKARNSQRDGKYRSQKSVYNGHKRKHALRYQTLSTPDGLITHVYGPFPGRNHDIKLFKDSRIANVIRGDARFKPYRIYGDQAYGNDSVLSSPFTGAVANLSREQKLVNKSMSKVRVSVEWGYGQVVNYWTALDLKRQARSGTQPVGSMYRVAILLTNCLTCANGGNTISDYFRLPPPSLEEYLKGS</sequence>
<organism evidence="4 5">
    <name type="scientific">Phytophthora nicotianae P10297</name>
    <dbReference type="NCBI Taxonomy" id="1317064"/>
    <lineage>
        <taxon>Eukaryota</taxon>
        <taxon>Sar</taxon>
        <taxon>Stramenopiles</taxon>
        <taxon>Oomycota</taxon>
        <taxon>Peronosporomycetes</taxon>
        <taxon>Peronosporales</taxon>
        <taxon>Peronosporaceae</taxon>
        <taxon>Phytophthora</taxon>
    </lineage>
</organism>
<comment type="caution">
    <text evidence="4">The sequence shown here is derived from an EMBL/GenBank/DDBJ whole genome shotgun (WGS) entry which is preliminary data.</text>
</comment>
<feature type="domain" description="DDE Tnp4" evidence="3">
    <location>
        <begin position="197"/>
        <end position="363"/>
    </location>
</feature>
<name>W2ZW64_PHYNI</name>
<dbReference type="PANTHER" id="PTHR34615">
    <property type="entry name" value="PX DOMAIN-CONTAINING PROTEIN"/>
    <property type="match status" value="1"/>
</dbReference>
<reference evidence="4 5" key="1">
    <citation type="submission" date="2013-11" db="EMBL/GenBank/DDBJ databases">
        <title>The Genome Sequence of Phytophthora parasitica P10297.</title>
        <authorList>
            <consortium name="The Broad Institute Genomics Platform"/>
            <person name="Russ C."/>
            <person name="Tyler B."/>
            <person name="Panabieres F."/>
            <person name="Shan W."/>
            <person name="Tripathy S."/>
            <person name="Grunwald N."/>
            <person name="Machado M."/>
            <person name="Johnson C.S."/>
            <person name="Walker B."/>
            <person name="Young S.K."/>
            <person name="Zeng Q."/>
            <person name="Gargeya S."/>
            <person name="Fitzgerald M."/>
            <person name="Haas B."/>
            <person name="Abouelleil A."/>
            <person name="Allen A.W."/>
            <person name="Alvarado L."/>
            <person name="Arachchi H.M."/>
            <person name="Berlin A.M."/>
            <person name="Chapman S.B."/>
            <person name="Gainer-Dewar J."/>
            <person name="Goldberg J."/>
            <person name="Griggs A."/>
            <person name="Gujja S."/>
            <person name="Hansen M."/>
            <person name="Howarth C."/>
            <person name="Imamovic A."/>
            <person name="Ireland A."/>
            <person name="Larimer J."/>
            <person name="McCowan C."/>
            <person name="Murphy C."/>
            <person name="Pearson M."/>
            <person name="Poon T.W."/>
            <person name="Priest M."/>
            <person name="Roberts A."/>
            <person name="Saif S."/>
            <person name="Shea T."/>
            <person name="Sisk P."/>
            <person name="Sykes S."/>
            <person name="Wortman J."/>
            <person name="Nusbaum C."/>
            <person name="Birren B."/>
        </authorList>
    </citation>
    <scope>NUCLEOTIDE SEQUENCE [LARGE SCALE GENOMIC DNA]</scope>
    <source>
        <strain evidence="4 5">P10297</strain>
    </source>
</reference>
<dbReference type="GO" id="GO:0046872">
    <property type="term" value="F:metal ion binding"/>
    <property type="evidence" value="ECO:0007669"/>
    <property type="project" value="UniProtKB-KW"/>
</dbReference>
<evidence type="ECO:0000259" key="3">
    <source>
        <dbReference type="Pfam" id="PF13359"/>
    </source>
</evidence>
<keyword evidence="2" id="KW-0479">Metal-binding</keyword>
<proteinExistence type="predicted"/>
<accession>W2ZW64</accession>
<dbReference type="AlphaFoldDB" id="W2ZW64"/>
<evidence type="ECO:0000313" key="5">
    <source>
        <dbReference type="Proteomes" id="UP000018948"/>
    </source>
</evidence>
<dbReference type="OrthoDB" id="95977at2759"/>
<dbReference type="EMBL" id="ANIY01000836">
    <property type="protein sequence ID" value="ETP51201.1"/>
    <property type="molecule type" value="Genomic_DNA"/>
</dbReference>
<protein>
    <recommendedName>
        <fullName evidence="3">DDE Tnp4 domain-containing protein</fullName>
    </recommendedName>
</protein>
<evidence type="ECO:0000256" key="1">
    <source>
        <dbReference type="ARBA" id="ARBA00001968"/>
    </source>
</evidence>